<evidence type="ECO:0000256" key="2">
    <source>
        <dbReference type="ARBA" id="ARBA00019418"/>
    </source>
</evidence>
<dbReference type="PANTHER" id="PTHR12469">
    <property type="entry name" value="PROTEIN EMI5 HOMOLOG, MITOCHONDRIAL"/>
    <property type="match status" value="1"/>
</dbReference>
<dbReference type="RefSeq" id="WP_121483071.1">
    <property type="nucleotide sequence ID" value="NZ_CP032707.1"/>
</dbReference>
<evidence type="ECO:0000256" key="1">
    <source>
        <dbReference type="ARBA" id="ARBA00008571"/>
    </source>
</evidence>
<dbReference type="Pfam" id="PF03937">
    <property type="entry name" value="Sdh5"/>
    <property type="match status" value="1"/>
</dbReference>
<gene>
    <name evidence="4" type="ORF">D8I30_12700</name>
</gene>
<keyword evidence="3" id="KW-0143">Chaperone</keyword>
<dbReference type="EMBL" id="CP032707">
    <property type="protein sequence ID" value="AYG95938.1"/>
    <property type="molecule type" value="Genomic_DNA"/>
</dbReference>
<comment type="similarity">
    <text evidence="1">Belongs to the SdhE FAD assembly factor family.</text>
</comment>
<dbReference type="OrthoDB" id="9807264at2"/>
<dbReference type="SUPFAM" id="SSF109910">
    <property type="entry name" value="YgfY-like"/>
    <property type="match status" value="1"/>
</dbReference>
<dbReference type="Proteomes" id="UP000276984">
    <property type="component" value="Chromosome"/>
</dbReference>
<proteinExistence type="inferred from homology"/>
<dbReference type="InterPro" id="IPR005631">
    <property type="entry name" value="SDH"/>
</dbReference>
<accession>A0A494RHN7</accession>
<evidence type="ECO:0000313" key="5">
    <source>
        <dbReference type="Proteomes" id="UP000276984"/>
    </source>
</evidence>
<dbReference type="AlphaFoldDB" id="A0A494RHN7"/>
<keyword evidence="5" id="KW-1185">Reference proteome</keyword>
<dbReference type="InterPro" id="IPR036714">
    <property type="entry name" value="SDH_sf"/>
</dbReference>
<protein>
    <recommendedName>
        <fullName evidence="2">FAD assembly factor SdhE</fullName>
    </recommendedName>
</protein>
<dbReference type="PANTHER" id="PTHR12469:SF2">
    <property type="entry name" value="SUCCINATE DEHYDROGENASE ASSEMBLY FACTOR 2, MITOCHONDRIAL"/>
    <property type="match status" value="1"/>
</dbReference>
<organism evidence="4 5">
    <name type="scientific">Brevundimonas naejangsanensis</name>
    <dbReference type="NCBI Taxonomy" id="588932"/>
    <lineage>
        <taxon>Bacteria</taxon>
        <taxon>Pseudomonadati</taxon>
        <taxon>Pseudomonadota</taxon>
        <taxon>Alphaproteobacteria</taxon>
        <taxon>Caulobacterales</taxon>
        <taxon>Caulobacteraceae</taxon>
        <taxon>Brevundimonas</taxon>
    </lineage>
</organism>
<dbReference type="GO" id="GO:0006099">
    <property type="term" value="P:tricarboxylic acid cycle"/>
    <property type="evidence" value="ECO:0007669"/>
    <property type="project" value="TreeGrafter"/>
</dbReference>
<name>A0A494RHN7_9CAUL</name>
<dbReference type="Gene3D" id="1.10.150.250">
    <property type="entry name" value="Flavinator of succinate dehydrogenase"/>
    <property type="match status" value="1"/>
</dbReference>
<reference evidence="4 5" key="1">
    <citation type="submission" date="2018-10" db="EMBL/GenBank/DDBJ databases">
        <title>Complete genome sequence of Brevundimonas naejangsanensis BRV3.</title>
        <authorList>
            <person name="Berrios L."/>
            <person name="Ely B."/>
        </authorList>
    </citation>
    <scope>NUCLEOTIDE SEQUENCE [LARGE SCALE GENOMIC DNA]</scope>
    <source>
        <strain evidence="4 5">BRV3</strain>
    </source>
</reference>
<sequence>MADIDARPEDAQNTDDRKTRLGRLAFRAWRRGFREADMVLGPFVDQVAPTLSDDELTELETLLDEEDQYLYAWIIEREPTPPEFDGPMLARIRVFMREHVAAEVAKGIG</sequence>
<evidence type="ECO:0000313" key="4">
    <source>
        <dbReference type="EMBL" id="AYG95938.1"/>
    </source>
</evidence>
<evidence type="ECO:0000256" key="3">
    <source>
        <dbReference type="ARBA" id="ARBA00023186"/>
    </source>
</evidence>